<organism evidence="1 2">
    <name type="scientific">Cichorium intybus</name>
    <name type="common">Chicory</name>
    <dbReference type="NCBI Taxonomy" id="13427"/>
    <lineage>
        <taxon>Eukaryota</taxon>
        <taxon>Viridiplantae</taxon>
        <taxon>Streptophyta</taxon>
        <taxon>Embryophyta</taxon>
        <taxon>Tracheophyta</taxon>
        <taxon>Spermatophyta</taxon>
        <taxon>Magnoliopsida</taxon>
        <taxon>eudicotyledons</taxon>
        <taxon>Gunneridae</taxon>
        <taxon>Pentapetalae</taxon>
        <taxon>asterids</taxon>
        <taxon>campanulids</taxon>
        <taxon>Asterales</taxon>
        <taxon>Asteraceae</taxon>
        <taxon>Cichorioideae</taxon>
        <taxon>Cichorieae</taxon>
        <taxon>Cichoriinae</taxon>
        <taxon>Cichorium</taxon>
    </lineage>
</organism>
<reference evidence="1 2" key="2">
    <citation type="journal article" date="2022" name="Mol. Ecol. Resour.">
        <title>The genomes of chicory, endive, great burdock and yacon provide insights into Asteraceae paleo-polyploidization history and plant inulin production.</title>
        <authorList>
            <person name="Fan W."/>
            <person name="Wang S."/>
            <person name="Wang H."/>
            <person name="Wang A."/>
            <person name="Jiang F."/>
            <person name="Liu H."/>
            <person name="Zhao H."/>
            <person name="Xu D."/>
            <person name="Zhang Y."/>
        </authorList>
    </citation>
    <scope>NUCLEOTIDE SEQUENCE [LARGE SCALE GENOMIC DNA]</scope>
    <source>
        <strain evidence="2">cv. Punajuju</strain>
        <tissue evidence="1">Leaves</tissue>
    </source>
</reference>
<dbReference type="Proteomes" id="UP001055811">
    <property type="component" value="Linkage Group LG03"/>
</dbReference>
<name>A0ACB9EZU6_CICIN</name>
<keyword evidence="2" id="KW-1185">Reference proteome</keyword>
<protein>
    <submittedName>
        <fullName evidence="1">Uncharacterized protein</fullName>
    </submittedName>
</protein>
<sequence>MDAATQTITDAITRGATMERGLSGTLGIVYCRNQKMSSSCNTIQRGRGIRTGSQSVLPYCYLRTPLGYIAHVARALTLLRLNGGTMMIDEIGGAALLDELRFFIPGLLRM</sequence>
<reference evidence="2" key="1">
    <citation type="journal article" date="2022" name="Mol. Ecol. Resour.">
        <title>The genomes of chicory, endive, great burdock and yacon provide insights into Asteraceae palaeo-polyploidization history and plant inulin production.</title>
        <authorList>
            <person name="Fan W."/>
            <person name="Wang S."/>
            <person name="Wang H."/>
            <person name="Wang A."/>
            <person name="Jiang F."/>
            <person name="Liu H."/>
            <person name="Zhao H."/>
            <person name="Xu D."/>
            <person name="Zhang Y."/>
        </authorList>
    </citation>
    <scope>NUCLEOTIDE SEQUENCE [LARGE SCALE GENOMIC DNA]</scope>
    <source>
        <strain evidence="2">cv. Punajuju</strain>
    </source>
</reference>
<proteinExistence type="predicted"/>
<gene>
    <name evidence="1" type="ORF">L2E82_14089</name>
</gene>
<evidence type="ECO:0000313" key="2">
    <source>
        <dbReference type="Proteomes" id="UP001055811"/>
    </source>
</evidence>
<dbReference type="EMBL" id="CM042011">
    <property type="protein sequence ID" value="KAI3764088.1"/>
    <property type="molecule type" value="Genomic_DNA"/>
</dbReference>
<comment type="caution">
    <text evidence="1">The sequence shown here is derived from an EMBL/GenBank/DDBJ whole genome shotgun (WGS) entry which is preliminary data.</text>
</comment>
<evidence type="ECO:0000313" key="1">
    <source>
        <dbReference type="EMBL" id="KAI3764088.1"/>
    </source>
</evidence>
<accession>A0ACB9EZU6</accession>